<sequence length="152" mass="17810">MVAKQLKPCGGDNTQVQDERRIPYSRRKRERLFHKLWVYLVVTSGVLILIFLSLSHNIQHNEDTVNGYVSRAVQQGEMRLFMKEAEYRMQQSLRGDRSLSSRWKTEACRGCGIVGILMEWEDMFPWSGELKMVRNTNAYTVQEVQNILQKAR</sequence>
<protein>
    <submittedName>
        <fullName evidence="3">Uncharacterized protein</fullName>
    </submittedName>
</protein>
<keyword evidence="2" id="KW-0472">Membrane</keyword>
<keyword evidence="2" id="KW-0812">Transmembrane</keyword>
<dbReference type="AlphaFoldDB" id="A0A2G9UAN9"/>
<evidence type="ECO:0000313" key="4">
    <source>
        <dbReference type="Proteomes" id="UP000230423"/>
    </source>
</evidence>
<feature type="region of interest" description="Disordered" evidence="1">
    <location>
        <begin position="1"/>
        <end position="21"/>
    </location>
</feature>
<feature type="transmembrane region" description="Helical" evidence="2">
    <location>
        <begin position="36"/>
        <end position="54"/>
    </location>
</feature>
<proteinExistence type="predicted"/>
<accession>A0A2G9UAN9</accession>
<name>A0A2G9UAN9_TELCI</name>
<evidence type="ECO:0000256" key="2">
    <source>
        <dbReference type="SAM" id="Phobius"/>
    </source>
</evidence>
<reference evidence="3 4" key="1">
    <citation type="submission" date="2015-09" db="EMBL/GenBank/DDBJ databases">
        <title>Draft genome of the parasitic nematode Teladorsagia circumcincta isolate WARC Sus (inbred).</title>
        <authorList>
            <person name="Mitreva M."/>
        </authorList>
    </citation>
    <scope>NUCLEOTIDE SEQUENCE [LARGE SCALE GENOMIC DNA]</scope>
    <source>
        <strain evidence="3 4">S</strain>
    </source>
</reference>
<gene>
    <name evidence="3" type="ORF">TELCIR_10969</name>
</gene>
<evidence type="ECO:0000313" key="3">
    <source>
        <dbReference type="EMBL" id="PIO67285.1"/>
    </source>
</evidence>
<evidence type="ECO:0000256" key="1">
    <source>
        <dbReference type="SAM" id="MobiDB-lite"/>
    </source>
</evidence>
<organism evidence="3 4">
    <name type="scientific">Teladorsagia circumcincta</name>
    <name type="common">Brown stomach worm</name>
    <name type="synonym">Ostertagia circumcincta</name>
    <dbReference type="NCBI Taxonomy" id="45464"/>
    <lineage>
        <taxon>Eukaryota</taxon>
        <taxon>Metazoa</taxon>
        <taxon>Ecdysozoa</taxon>
        <taxon>Nematoda</taxon>
        <taxon>Chromadorea</taxon>
        <taxon>Rhabditida</taxon>
        <taxon>Rhabditina</taxon>
        <taxon>Rhabditomorpha</taxon>
        <taxon>Strongyloidea</taxon>
        <taxon>Trichostrongylidae</taxon>
        <taxon>Teladorsagia</taxon>
    </lineage>
</organism>
<dbReference type="EMBL" id="KZ347697">
    <property type="protein sequence ID" value="PIO67285.1"/>
    <property type="molecule type" value="Genomic_DNA"/>
</dbReference>
<keyword evidence="2" id="KW-1133">Transmembrane helix</keyword>
<dbReference type="Proteomes" id="UP000230423">
    <property type="component" value="Unassembled WGS sequence"/>
</dbReference>
<keyword evidence="4" id="KW-1185">Reference proteome</keyword>
<feature type="non-terminal residue" evidence="3">
    <location>
        <position position="152"/>
    </location>
</feature>